<evidence type="ECO:0000313" key="1">
    <source>
        <dbReference type="EMBL" id="KII73599.1"/>
    </source>
</evidence>
<dbReference type="Gene3D" id="3.40.50.150">
    <property type="entry name" value="Vaccinia Virus protein VP39"/>
    <property type="match status" value="1"/>
</dbReference>
<organism evidence="1 2">
    <name type="scientific">Thelohanellus kitauei</name>
    <name type="common">Myxosporean</name>
    <dbReference type="NCBI Taxonomy" id="669202"/>
    <lineage>
        <taxon>Eukaryota</taxon>
        <taxon>Metazoa</taxon>
        <taxon>Cnidaria</taxon>
        <taxon>Myxozoa</taxon>
        <taxon>Myxosporea</taxon>
        <taxon>Bivalvulida</taxon>
        <taxon>Platysporina</taxon>
        <taxon>Myxobolidae</taxon>
        <taxon>Thelohanellus</taxon>
    </lineage>
</organism>
<comment type="caution">
    <text evidence="1">The sequence shown here is derived from an EMBL/GenBank/DDBJ whole genome shotgun (WGS) entry which is preliminary data.</text>
</comment>
<dbReference type="OrthoDB" id="194443at2759"/>
<proteinExistence type="predicted"/>
<dbReference type="EMBL" id="JWZT01000754">
    <property type="protein sequence ID" value="KII73599.1"/>
    <property type="molecule type" value="Genomic_DNA"/>
</dbReference>
<gene>
    <name evidence="1" type="ORF">RF11_15506</name>
</gene>
<reference evidence="1 2" key="1">
    <citation type="journal article" date="2014" name="Genome Biol. Evol.">
        <title>The genome of the myxosporean Thelohanellus kitauei shows adaptations to nutrient acquisition within its fish host.</title>
        <authorList>
            <person name="Yang Y."/>
            <person name="Xiong J."/>
            <person name="Zhou Z."/>
            <person name="Huo F."/>
            <person name="Miao W."/>
            <person name="Ran C."/>
            <person name="Liu Y."/>
            <person name="Zhang J."/>
            <person name="Feng J."/>
            <person name="Wang M."/>
            <person name="Wang M."/>
            <person name="Wang L."/>
            <person name="Yao B."/>
        </authorList>
    </citation>
    <scope>NUCLEOTIDE SEQUENCE [LARGE SCALE GENOMIC DNA]</scope>
    <source>
        <strain evidence="1">Wuqing</strain>
    </source>
</reference>
<dbReference type="AlphaFoldDB" id="A0A0C2J709"/>
<keyword evidence="2" id="KW-1185">Reference proteome</keyword>
<sequence length="125" mass="14973">MYDSLSFLLHDFLYFLITNSTSHFLDKMNNIGDRDDQSLDDLECMISSSFLASREEFTELEEFDEVLKTSEQIEKEQLMKKQLAKAKLIHKWKYRYNYFTLFDSGIQMDLESWYSVTPEVILKLR</sequence>
<dbReference type="InterPro" id="IPR029063">
    <property type="entry name" value="SAM-dependent_MTases_sf"/>
</dbReference>
<protein>
    <submittedName>
        <fullName evidence="1">Trimethylguanosine synthase</fullName>
    </submittedName>
</protein>
<dbReference type="Proteomes" id="UP000031668">
    <property type="component" value="Unassembled WGS sequence"/>
</dbReference>
<evidence type="ECO:0000313" key="2">
    <source>
        <dbReference type="Proteomes" id="UP000031668"/>
    </source>
</evidence>
<name>A0A0C2J709_THEKT</name>
<accession>A0A0C2J709</accession>